<dbReference type="PROSITE" id="PS51257">
    <property type="entry name" value="PROKAR_LIPOPROTEIN"/>
    <property type="match status" value="1"/>
</dbReference>
<keyword evidence="4" id="KW-1185">Reference proteome</keyword>
<comment type="caution">
    <text evidence="3">The sequence shown here is derived from an EMBL/GenBank/DDBJ whole genome shotgun (WGS) entry which is preliminary data.</text>
</comment>
<gene>
    <name evidence="3" type="ORF">J2X07_002456</name>
</gene>
<reference evidence="3 4" key="1">
    <citation type="submission" date="2023-07" db="EMBL/GenBank/DDBJ databases">
        <title>Sorghum-associated microbial communities from plants grown in Nebraska, USA.</title>
        <authorList>
            <person name="Schachtman D."/>
        </authorList>
    </citation>
    <scope>NUCLEOTIDE SEQUENCE [LARGE SCALE GENOMIC DNA]</scope>
    <source>
        <strain evidence="3 4">BE211</strain>
    </source>
</reference>
<dbReference type="RefSeq" id="WP_310258955.1">
    <property type="nucleotide sequence ID" value="NZ_JAVDWA010000003.1"/>
</dbReference>
<evidence type="ECO:0000313" key="4">
    <source>
        <dbReference type="Proteomes" id="UP001258181"/>
    </source>
</evidence>
<feature type="chain" id="PRO_5045332178" evidence="2">
    <location>
        <begin position="22"/>
        <end position="49"/>
    </location>
</feature>
<name>A0ABU1U1W0_9BACL</name>
<feature type="compositionally biased region" description="Basic and acidic residues" evidence="1">
    <location>
        <begin position="26"/>
        <end position="35"/>
    </location>
</feature>
<dbReference type="Proteomes" id="UP001258181">
    <property type="component" value="Unassembled WGS sequence"/>
</dbReference>
<feature type="region of interest" description="Disordered" evidence="1">
    <location>
        <begin position="24"/>
        <end position="49"/>
    </location>
</feature>
<proteinExistence type="predicted"/>
<dbReference type="EMBL" id="JAVDWA010000003">
    <property type="protein sequence ID" value="MDR7073470.1"/>
    <property type="molecule type" value="Genomic_DNA"/>
</dbReference>
<organism evidence="3 4">
    <name type="scientific">Fictibacillus barbaricus</name>
    <dbReference type="NCBI Taxonomy" id="182136"/>
    <lineage>
        <taxon>Bacteria</taxon>
        <taxon>Bacillati</taxon>
        <taxon>Bacillota</taxon>
        <taxon>Bacilli</taxon>
        <taxon>Bacillales</taxon>
        <taxon>Fictibacillaceae</taxon>
        <taxon>Fictibacillus</taxon>
    </lineage>
</organism>
<evidence type="ECO:0000313" key="3">
    <source>
        <dbReference type="EMBL" id="MDR7073470.1"/>
    </source>
</evidence>
<keyword evidence="3" id="KW-0449">Lipoprotein</keyword>
<evidence type="ECO:0000256" key="1">
    <source>
        <dbReference type="SAM" id="MobiDB-lite"/>
    </source>
</evidence>
<evidence type="ECO:0000256" key="2">
    <source>
        <dbReference type="SAM" id="SignalP"/>
    </source>
</evidence>
<keyword evidence="2" id="KW-0732">Signal</keyword>
<protein>
    <submittedName>
        <fullName evidence="3">Outer membrane biogenesis lipoprotein LolB</fullName>
    </submittedName>
</protein>
<accession>A0ABU1U1W0</accession>
<feature type="signal peptide" evidence="2">
    <location>
        <begin position="1"/>
        <end position="21"/>
    </location>
</feature>
<sequence length="49" mass="5351">MSKIFLAKIGASLMAIMLITACGNQDDNKKDDKSNTEQSQSQDEDNSTN</sequence>